<evidence type="ECO:0000256" key="11">
    <source>
        <dbReference type="PIRSR" id="PIRSR610972-2"/>
    </source>
</evidence>
<evidence type="ECO:0000256" key="2">
    <source>
        <dbReference type="ARBA" id="ARBA00022553"/>
    </source>
</evidence>
<keyword evidence="5" id="KW-0413">Isomerase</keyword>
<comment type="similarity">
    <text evidence="1">Belongs to the HAD-like hydrolase superfamily. CbbY/CbbZ/Gph/YieH family.</text>
</comment>
<sequence>MNKDIKAIILDLDGVVTETSEYHFQGWKRLAEEEGISFTREDNEQLRGVSRSKSLELLLGDYIDNYTKEEFQEMMDRKNGYYQEYLTEMGEEDLLPGARELLDEIKERGLKMAIASASRNAKTVLKGLDITQEFNTISDGYSVENAKPAPDIFLHTAKKLGVKPEECVVLEDAESGVDAALAADMVAVGVGPKERVGHGDYRFDSTADINLTEFLDNLK</sequence>
<dbReference type="KEGG" id="hhl:Halha_1838"/>
<feature type="binding site" evidence="12">
    <location>
        <position position="11"/>
    </location>
    <ligand>
        <name>Mg(2+)</name>
        <dbReference type="ChEBI" id="CHEBI:18420"/>
    </ligand>
</feature>
<dbReference type="SUPFAM" id="SSF56784">
    <property type="entry name" value="HAD-like"/>
    <property type="match status" value="1"/>
</dbReference>
<accession>L0K9R2</accession>
<dbReference type="eggNOG" id="COG0637">
    <property type="taxonomic scope" value="Bacteria"/>
</dbReference>
<dbReference type="GO" id="GO:0000287">
    <property type="term" value="F:magnesium ion binding"/>
    <property type="evidence" value="ECO:0007669"/>
    <property type="project" value="InterPro"/>
</dbReference>
<dbReference type="EMBL" id="CP003359">
    <property type="protein sequence ID" value="AGB41751.1"/>
    <property type="molecule type" value="Genomic_DNA"/>
</dbReference>
<dbReference type="SFLD" id="SFLDG01135">
    <property type="entry name" value="C1.5.6:_HAD__Beta-PGM__Phospha"/>
    <property type="match status" value="1"/>
</dbReference>
<dbReference type="HOGENOM" id="CLU_045011_13_3_9"/>
<dbReference type="NCBIfam" id="TIGR01509">
    <property type="entry name" value="HAD-SF-IA-v3"/>
    <property type="match status" value="1"/>
</dbReference>
<protein>
    <recommendedName>
        <fullName evidence="9">Beta-phosphoglucomutase</fullName>
        <ecNumber evidence="8">5.4.2.6</ecNumber>
    </recommendedName>
</protein>
<dbReference type="InterPro" id="IPR036412">
    <property type="entry name" value="HAD-like_sf"/>
</dbReference>
<proteinExistence type="inferred from homology"/>
<dbReference type="SFLD" id="SFLDG01129">
    <property type="entry name" value="C1.5:_HAD__Beta-PGM__Phosphata"/>
    <property type="match status" value="1"/>
</dbReference>
<feature type="binding site" evidence="12">
    <location>
        <position position="13"/>
    </location>
    <ligand>
        <name>Mg(2+)</name>
        <dbReference type="ChEBI" id="CHEBI:18420"/>
    </ligand>
</feature>
<dbReference type="Gene3D" id="1.10.150.240">
    <property type="entry name" value="Putative phosphatase, domain 2"/>
    <property type="match status" value="1"/>
</dbReference>
<dbReference type="EC" id="5.4.2.6" evidence="8"/>
<evidence type="ECO:0000256" key="1">
    <source>
        <dbReference type="ARBA" id="ARBA00006171"/>
    </source>
</evidence>
<dbReference type="InterPro" id="IPR023198">
    <property type="entry name" value="PGP-like_dom2"/>
</dbReference>
<evidence type="ECO:0000256" key="8">
    <source>
        <dbReference type="ARBA" id="ARBA00044968"/>
    </source>
</evidence>
<keyword evidence="15" id="KW-1185">Reference proteome</keyword>
<dbReference type="InterPro" id="IPR010976">
    <property type="entry name" value="B-phosphoglucomutase_hydrolase"/>
</dbReference>
<dbReference type="RefSeq" id="WP_015327467.1">
    <property type="nucleotide sequence ID" value="NC_019978.1"/>
</dbReference>
<dbReference type="SFLD" id="SFLDS00003">
    <property type="entry name" value="Haloacid_Dehalogenase"/>
    <property type="match status" value="1"/>
</dbReference>
<dbReference type="PANTHER" id="PTHR46193:SF18">
    <property type="entry name" value="HEXITOL PHOSPHATASE B"/>
    <property type="match status" value="1"/>
</dbReference>
<evidence type="ECO:0000256" key="6">
    <source>
        <dbReference type="ARBA" id="ARBA00023277"/>
    </source>
</evidence>
<evidence type="ECO:0000256" key="7">
    <source>
        <dbReference type="ARBA" id="ARBA00044926"/>
    </source>
</evidence>
<dbReference type="InterPro" id="IPR010972">
    <property type="entry name" value="Beta-PGM"/>
</dbReference>
<gene>
    <name evidence="14" type="ordered locus">Halha_1838</name>
</gene>
<keyword evidence="3 12" id="KW-0479">Metal-binding</keyword>
<dbReference type="CDD" id="cd02598">
    <property type="entry name" value="HAD_BPGM"/>
    <property type="match status" value="1"/>
</dbReference>
<evidence type="ECO:0000256" key="10">
    <source>
        <dbReference type="PIRSR" id="PIRSR610972-1"/>
    </source>
</evidence>
<dbReference type="STRING" id="748449.Halha_1838"/>
<feature type="binding site" evidence="11">
    <location>
        <begin position="11"/>
        <end position="13"/>
    </location>
    <ligand>
        <name>substrate</name>
    </ligand>
</feature>
<feature type="binding site" evidence="11">
    <location>
        <position position="27"/>
    </location>
    <ligand>
        <name>substrate</name>
    </ligand>
</feature>
<keyword evidence="2" id="KW-0597">Phosphoprotein</keyword>
<dbReference type="Pfam" id="PF00702">
    <property type="entry name" value="Hydrolase"/>
    <property type="match status" value="1"/>
</dbReference>
<evidence type="ECO:0000256" key="3">
    <source>
        <dbReference type="ARBA" id="ARBA00022723"/>
    </source>
</evidence>
<dbReference type="InterPro" id="IPR051600">
    <property type="entry name" value="Beta-PGM-like"/>
</dbReference>
<keyword evidence="6" id="KW-0119">Carbohydrate metabolism</keyword>
<dbReference type="Gene3D" id="3.40.50.1000">
    <property type="entry name" value="HAD superfamily/HAD-like"/>
    <property type="match status" value="1"/>
</dbReference>
<dbReference type="GO" id="GO:0008801">
    <property type="term" value="F:beta-phosphoglucomutase activity"/>
    <property type="evidence" value="ECO:0007669"/>
    <property type="project" value="UniProtKB-EC"/>
</dbReference>
<feature type="site" description="Important for catalytic activity and assists the phosphoryl transfer reaction to Asp8 by balancing charge and orienting the reacting groups" evidence="13">
    <location>
        <position position="116"/>
    </location>
</feature>
<dbReference type="PRINTS" id="PR00413">
    <property type="entry name" value="HADHALOGNASE"/>
</dbReference>
<comment type="cofactor">
    <cofactor evidence="12">
        <name>Mg(2+)</name>
        <dbReference type="ChEBI" id="CHEBI:18420"/>
    </cofactor>
    <text evidence="12">Binds 2 magnesium ions per subunit.</text>
</comment>
<feature type="site" description="Important for catalytic activity and assists the phosphoryl transfer reaction to Asp8 by balancing charge and orienting the reacting groups" evidence="13">
    <location>
        <position position="147"/>
    </location>
</feature>
<evidence type="ECO:0000256" key="4">
    <source>
        <dbReference type="ARBA" id="ARBA00022842"/>
    </source>
</evidence>
<dbReference type="AlphaFoldDB" id="L0K9R2"/>
<dbReference type="NCBIfam" id="TIGR01990">
    <property type="entry name" value="bPGM"/>
    <property type="match status" value="1"/>
</dbReference>
<dbReference type="NCBIfam" id="TIGR01549">
    <property type="entry name" value="HAD-SF-IA-v1"/>
    <property type="match status" value="1"/>
</dbReference>
<dbReference type="NCBIfam" id="TIGR02009">
    <property type="entry name" value="PGMB-YQAB-SF"/>
    <property type="match status" value="1"/>
</dbReference>
<dbReference type="PATRIC" id="fig|748449.3.peg.1769"/>
<organism evidence="14 15">
    <name type="scientific">Halobacteroides halobius (strain ATCC 35273 / DSM 5150 / MD-1)</name>
    <dbReference type="NCBI Taxonomy" id="748449"/>
    <lineage>
        <taxon>Bacteria</taxon>
        <taxon>Bacillati</taxon>
        <taxon>Bacillota</taxon>
        <taxon>Clostridia</taxon>
        <taxon>Halanaerobiales</taxon>
        <taxon>Halobacteroidaceae</taxon>
        <taxon>Halobacteroides</taxon>
    </lineage>
</organism>
<evidence type="ECO:0000256" key="5">
    <source>
        <dbReference type="ARBA" id="ARBA00023235"/>
    </source>
</evidence>
<dbReference type="PANTHER" id="PTHR46193">
    <property type="entry name" value="6-PHOSPHOGLUCONATE PHOSPHATASE"/>
    <property type="match status" value="1"/>
</dbReference>
<dbReference type="Proteomes" id="UP000010880">
    <property type="component" value="Chromosome"/>
</dbReference>
<reference evidence="15" key="1">
    <citation type="submission" date="2012-02" db="EMBL/GenBank/DDBJ databases">
        <title>The complete genome of Halobacteroides halobius DSM 5150.</title>
        <authorList>
            <person name="Lucas S."/>
            <person name="Copeland A."/>
            <person name="Lapidus A."/>
            <person name="Glavina del Rio T."/>
            <person name="Dalin E."/>
            <person name="Tice H."/>
            <person name="Bruce D."/>
            <person name="Goodwin L."/>
            <person name="Pitluck S."/>
            <person name="Peters L."/>
            <person name="Mikhailova N."/>
            <person name="Gu W."/>
            <person name="Kyrpides N."/>
            <person name="Mavromatis K."/>
            <person name="Ivanova N."/>
            <person name="Brettin T."/>
            <person name="Detter J.C."/>
            <person name="Han C."/>
            <person name="Larimer F."/>
            <person name="Land M."/>
            <person name="Hauser L."/>
            <person name="Markowitz V."/>
            <person name="Cheng J.-F."/>
            <person name="Hugenholtz P."/>
            <person name="Woyke T."/>
            <person name="Wu D."/>
            <person name="Tindall B."/>
            <person name="Pomrenke H."/>
            <person name="Brambilla E."/>
            <person name="Klenk H.-P."/>
            <person name="Eisen J.A."/>
        </authorList>
    </citation>
    <scope>NUCLEOTIDE SEQUENCE [LARGE SCALE GENOMIC DNA]</scope>
    <source>
        <strain evidence="15">ATCC 35273 / DSM 5150 / MD-1</strain>
    </source>
</reference>
<name>L0K9R2_HALHC</name>
<feature type="active site" description="Nucleophile" evidence="10">
    <location>
        <position position="11"/>
    </location>
</feature>
<feature type="binding site" evidence="11">
    <location>
        <begin position="46"/>
        <end position="51"/>
    </location>
    <ligand>
        <name>substrate</name>
    </ligand>
</feature>
<evidence type="ECO:0000313" key="15">
    <source>
        <dbReference type="Proteomes" id="UP000010880"/>
    </source>
</evidence>
<dbReference type="GO" id="GO:0005975">
    <property type="term" value="P:carbohydrate metabolic process"/>
    <property type="evidence" value="ECO:0007669"/>
    <property type="project" value="InterPro"/>
</dbReference>
<feature type="binding site" evidence="11">
    <location>
        <position position="54"/>
    </location>
    <ligand>
        <name>substrate</name>
    </ligand>
</feature>
<feature type="active site" description="Proton donor/acceptor" evidence="10">
    <location>
        <position position="13"/>
    </location>
</feature>
<evidence type="ECO:0000256" key="13">
    <source>
        <dbReference type="PIRSR" id="PIRSR610972-4"/>
    </source>
</evidence>
<feature type="binding site" evidence="11">
    <location>
        <position position="78"/>
    </location>
    <ligand>
        <name>substrate</name>
    </ligand>
</feature>
<feature type="binding site" evidence="12">
    <location>
        <position position="171"/>
    </location>
    <ligand>
        <name>Mg(2+)</name>
        <dbReference type="ChEBI" id="CHEBI:18420"/>
    </ligand>
</feature>
<evidence type="ECO:0000256" key="9">
    <source>
        <dbReference type="ARBA" id="ARBA00044991"/>
    </source>
</evidence>
<keyword evidence="4 12" id="KW-0460">Magnesium</keyword>
<feature type="binding site" evidence="12">
    <location>
        <position position="172"/>
    </location>
    <ligand>
        <name>Mg(2+)</name>
        <dbReference type="ChEBI" id="CHEBI:18420"/>
    </ligand>
</feature>
<feature type="binding site" evidence="11">
    <location>
        <position position="147"/>
    </location>
    <ligand>
        <name>substrate</name>
    </ligand>
</feature>
<dbReference type="InterPro" id="IPR023214">
    <property type="entry name" value="HAD_sf"/>
</dbReference>
<dbReference type="InterPro" id="IPR006439">
    <property type="entry name" value="HAD-SF_hydro_IA"/>
</dbReference>
<dbReference type="OrthoDB" id="9797743at2"/>
<comment type="catalytic activity">
    <reaction evidence="7">
        <text>beta-D-glucose 1-phosphate = beta-D-glucose 6-phosphate</text>
        <dbReference type="Rhea" id="RHEA:20113"/>
        <dbReference type="ChEBI" id="CHEBI:57684"/>
        <dbReference type="ChEBI" id="CHEBI:58247"/>
        <dbReference type="EC" id="5.4.2.6"/>
    </reaction>
</comment>
<evidence type="ECO:0000313" key="14">
    <source>
        <dbReference type="EMBL" id="AGB41751.1"/>
    </source>
</evidence>
<feature type="binding site" evidence="11">
    <location>
        <begin position="116"/>
        <end position="120"/>
    </location>
    <ligand>
        <name>substrate</name>
    </ligand>
</feature>
<evidence type="ECO:0000256" key="12">
    <source>
        <dbReference type="PIRSR" id="PIRSR610972-3"/>
    </source>
</evidence>